<dbReference type="InterPro" id="IPR029063">
    <property type="entry name" value="SAM-dependent_MTases_sf"/>
</dbReference>
<dbReference type="GO" id="GO:0032259">
    <property type="term" value="P:methylation"/>
    <property type="evidence" value="ECO:0007669"/>
    <property type="project" value="UniProtKB-KW"/>
</dbReference>
<dbReference type="Pfam" id="PF13489">
    <property type="entry name" value="Methyltransf_23"/>
    <property type="match status" value="1"/>
</dbReference>
<comment type="caution">
    <text evidence="2">The sequence shown here is derived from an EMBL/GenBank/DDBJ whole genome shotgun (WGS) entry which is preliminary data.</text>
</comment>
<dbReference type="PANTHER" id="PTHR43861">
    <property type="entry name" value="TRANS-ACONITATE 2-METHYLTRANSFERASE-RELATED"/>
    <property type="match status" value="1"/>
</dbReference>
<evidence type="ECO:0000313" key="2">
    <source>
        <dbReference type="EMBL" id="KAK4448335.1"/>
    </source>
</evidence>
<proteinExistence type="predicted"/>
<dbReference type="Gene3D" id="3.40.50.150">
    <property type="entry name" value="Vaccinia Virus protein VP39"/>
    <property type="match status" value="1"/>
</dbReference>
<keyword evidence="2" id="KW-0489">Methyltransferase</keyword>
<dbReference type="GO" id="GO:0008168">
    <property type="term" value="F:methyltransferase activity"/>
    <property type="evidence" value="ECO:0007669"/>
    <property type="project" value="UniProtKB-KW"/>
</dbReference>
<keyword evidence="1" id="KW-0808">Transferase</keyword>
<protein>
    <submittedName>
        <fullName evidence="2">S-adenosyl-L-methionine-dependent methyltransferase</fullName>
    </submittedName>
</protein>
<dbReference type="PANTHER" id="PTHR43861:SF3">
    <property type="entry name" value="PUTATIVE (AFU_ORTHOLOGUE AFUA_2G14390)-RELATED"/>
    <property type="match status" value="1"/>
</dbReference>
<organism evidence="2 3">
    <name type="scientific">Podospora aff. communis PSN243</name>
    <dbReference type="NCBI Taxonomy" id="3040156"/>
    <lineage>
        <taxon>Eukaryota</taxon>
        <taxon>Fungi</taxon>
        <taxon>Dikarya</taxon>
        <taxon>Ascomycota</taxon>
        <taxon>Pezizomycotina</taxon>
        <taxon>Sordariomycetes</taxon>
        <taxon>Sordariomycetidae</taxon>
        <taxon>Sordariales</taxon>
        <taxon>Podosporaceae</taxon>
        <taxon>Podospora</taxon>
    </lineage>
</organism>
<sequence length="240" mass="25908">MSPPPSSRFNAEALTWDTNPSVLLATSLAHKSYLSHLPSNTTNLDILELGCGTGLLSLLLAPSVRSLTAVDPAEGMISALESKLSSSHAEVKNVRAVCATLEDADDERVGVDPVTGDKVEKRRFDVVVSHLVLHHVKDLEAFFKVVYGCLKPGGMVAVTDFENFGPEARRFHPEAKMEGVERHGVGRGEMRTLLEGAGFEGVSVETAFEMEKGVESVPGEGVKEEKMVFPFLICTGRKGE</sequence>
<dbReference type="Proteomes" id="UP001321760">
    <property type="component" value="Unassembled WGS sequence"/>
</dbReference>
<dbReference type="CDD" id="cd02440">
    <property type="entry name" value="AdoMet_MTases"/>
    <property type="match status" value="1"/>
</dbReference>
<evidence type="ECO:0000313" key="3">
    <source>
        <dbReference type="Proteomes" id="UP001321760"/>
    </source>
</evidence>
<reference evidence="2" key="1">
    <citation type="journal article" date="2023" name="Mol. Phylogenet. Evol.">
        <title>Genome-scale phylogeny and comparative genomics of the fungal order Sordariales.</title>
        <authorList>
            <person name="Hensen N."/>
            <person name="Bonometti L."/>
            <person name="Westerberg I."/>
            <person name="Brannstrom I.O."/>
            <person name="Guillou S."/>
            <person name="Cros-Aarteil S."/>
            <person name="Calhoun S."/>
            <person name="Haridas S."/>
            <person name="Kuo A."/>
            <person name="Mondo S."/>
            <person name="Pangilinan J."/>
            <person name="Riley R."/>
            <person name="LaButti K."/>
            <person name="Andreopoulos B."/>
            <person name="Lipzen A."/>
            <person name="Chen C."/>
            <person name="Yan M."/>
            <person name="Daum C."/>
            <person name="Ng V."/>
            <person name="Clum A."/>
            <person name="Steindorff A."/>
            <person name="Ohm R.A."/>
            <person name="Martin F."/>
            <person name="Silar P."/>
            <person name="Natvig D.O."/>
            <person name="Lalanne C."/>
            <person name="Gautier V."/>
            <person name="Ament-Velasquez S.L."/>
            <person name="Kruys A."/>
            <person name="Hutchinson M.I."/>
            <person name="Powell A.J."/>
            <person name="Barry K."/>
            <person name="Miller A.N."/>
            <person name="Grigoriev I.V."/>
            <person name="Debuchy R."/>
            <person name="Gladieux P."/>
            <person name="Hiltunen Thoren M."/>
            <person name="Johannesson H."/>
        </authorList>
    </citation>
    <scope>NUCLEOTIDE SEQUENCE</scope>
    <source>
        <strain evidence="2">PSN243</strain>
    </source>
</reference>
<keyword evidence="3" id="KW-1185">Reference proteome</keyword>
<gene>
    <name evidence="2" type="ORF">QBC34DRAFT_352909</name>
</gene>
<dbReference type="AlphaFoldDB" id="A0AAV9GK81"/>
<accession>A0AAV9GK81</accession>
<reference evidence="2" key="2">
    <citation type="submission" date="2023-05" db="EMBL/GenBank/DDBJ databases">
        <authorList>
            <consortium name="Lawrence Berkeley National Laboratory"/>
            <person name="Steindorff A."/>
            <person name="Hensen N."/>
            <person name="Bonometti L."/>
            <person name="Westerberg I."/>
            <person name="Brannstrom I.O."/>
            <person name="Guillou S."/>
            <person name="Cros-Aarteil S."/>
            <person name="Calhoun S."/>
            <person name="Haridas S."/>
            <person name="Kuo A."/>
            <person name="Mondo S."/>
            <person name="Pangilinan J."/>
            <person name="Riley R."/>
            <person name="Labutti K."/>
            <person name="Andreopoulos B."/>
            <person name="Lipzen A."/>
            <person name="Chen C."/>
            <person name="Yanf M."/>
            <person name="Daum C."/>
            <person name="Ng V."/>
            <person name="Clum A."/>
            <person name="Ohm R."/>
            <person name="Martin F."/>
            <person name="Silar P."/>
            <person name="Natvig D."/>
            <person name="Lalanne C."/>
            <person name="Gautier V."/>
            <person name="Ament-Velasquez S.L."/>
            <person name="Kruys A."/>
            <person name="Hutchinson M.I."/>
            <person name="Powell A.J."/>
            <person name="Barry K."/>
            <person name="Miller A.N."/>
            <person name="Grigoriev I.V."/>
            <person name="Debuchy R."/>
            <person name="Gladieux P."/>
            <person name="Thoren M.H."/>
            <person name="Johannesson H."/>
        </authorList>
    </citation>
    <scope>NUCLEOTIDE SEQUENCE</scope>
    <source>
        <strain evidence="2">PSN243</strain>
    </source>
</reference>
<dbReference type="SUPFAM" id="SSF53335">
    <property type="entry name" value="S-adenosyl-L-methionine-dependent methyltransferases"/>
    <property type="match status" value="1"/>
</dbReference>
<dbReference type="EMBL" id="MU865943">
    <property type="protein sequence ID" value="KAK4448335.1"/>
    <property type="molecule type" value="Genomic_DNA"/>
</dbReference>
<name>A0AAV9GK81_9PEZI</name>
<evidence type="ECO:0000256" key="1">
    <source>
        <dbReference type="ARBA" id="ARBA00022679"/>
    </source>
</evidence>